<dbReference type="PANTHER" id="PTHR36833:SF1">
    <property type="entry name" value="INTEGRAL MEMBRANE TRANSPORT PROTEIN"/>
    <property type="match status" value="1"/>
</dbReference>
<feature type="transmembrane region" description="Helical" evidence="1">
    <location>
        <begin position="67"/>
        <end position="87"/>
    </location>
</feature>
<keyword evidence="3" id="KW-1185">Reference proteome</keyword>
<protein>
    <submittedName>
        <fullName evidence="2">ABC transporter permease</fullName>
    </submittedName>
</protein>
<name>A0ABW2NA10_9ACTN</name>
<organism evidence="2 3">
    <name type="scientific">Nocardioides astragali</name>
    <dbReference type="NCBI Taxonomy" id="1776736"/>
    <lineage>
        <taxon>Bacteria</taxon>
        <taxon>Bacillati</taxon>
        <taxon>Actinomycetota</taxon>
        <taxon>Actinomycetes</taxon>
        <taxon>Propionibacteriales</taxon>
        <taxon>Nocardioidaceae</taxon>
        <taxon>Nocardioides</taxon>
    </lineage>
</organism>
<feature type="transmembrane region" description="Helical" evidence="1">
    <location>
        <begin position="30"/>
        <end position="55"/>
    </location>
</feature>
<dbReference type="EMBL" id="JBHTCH010000028">
    <property type="protein sequence ID" value="MFC7363173.1"/>
    <property type="molecule type" value="Genomic_DNA"/>
</dbReference>
<keyword evidence="1" id="KW-1133">Transmembrane helix</keyword>
<dbReference type="PANTHER" id="PTHR36833">
    <property type="entry name" value="SLR0610 PROTEIN-RELATED"/>
    <property type="match status" value="1"/>
</dbReference>
<gene>
    <name evidence="2" type="ORF">ACFQO6_23075</name>
</gene>
<reference evidence="3" key="1">
    <citation type="journal article" date="2019" name="Int. J. Syst. Evol. Microbiol.">
        <title>The Global Catalogue of Microorganisms (GCM) 10K type strain sequencing project: providing services to taxonomists for standard genome sequencing and annotation.</title>
        <authorList>
            <consortium name="The Broad Institute Genomics Platform"/>
            <consortium name="The Broad Institute Genome Sequencing Center for Infectious Disease"/>
            <person name="Wu L."/>
            <person name="Ma J."/>
        </authorList>
    </citation>
    <scope>NUCLEOTIDE SEQUENCE [LARGE SCALE GENOMIC DNA]</scope>
    <source>
        <strain evidence="3">FCH27</strain>
    </source>
</reference>
<feature type="transmembrane region" description="Helical" evidence="1">
    <location>
        <begin position="237"/>
        <end position="257"/>
    </location>
</feature>
<evidence type="ECO:0000313" key="3">
    <source>
        <dbReference type="Proteomes" id="UP001596524"/>
    </source>
</evidence>
<feature type="transmembrane region" description="Helical" evidence="1">
    <location>
        <begin position="147"/>
        <end position="174"/>
    </location>
</feature>
<sequence>MADRLWRPVACYGDMVRLWIRAELSYPASFAMLVVGSMMINALDFVAIAIMFSSIDTLGGFGLREIALLYGATGVGIGVADTAIGSVERIGEFVRTGRLDQMLTKPVPLLVQVCSDRFTLRRLGRITQASVVLVWALPIVDWTPTRVLVAVVMLLSSSALFFGLFVLFSCVQFWTTDASEFANAFTYGGNTLTQYPLTVFPREVALALTFVLPIAFVNWYPCLYLLGRSDPNGLPDWLQFCSPLAAAAVITVALLVWRTGVRRYTSTGS</sequence>
<accession>A0ABW2NA10</accession>
<keyword evidence="1" id="KW-0472">Membrane</keyword>
<proteinExistence type="predicted"/>
<comment type="caution">
    <text evidence="2">The sequence shown here is derived from an EMBL/GenBank/DDBJ whole genome shotgun (WGS) entry which is preliminary data.</text>
</comment>
<keyword evidence="1" id="KW-0812">Transmembrane</keyword>
<evidence type="ECO:0000313" key="2">
    <source>
        <dbReference type="EMBL" id="MFC7363173.1"/>
    </source>
</evidence>
<dbReference type="Pfam" id="PF06182">
    <property type="entry name" value="ABC2_membrane_6"/>
    <property type="match status" value="1"/>
</dbReference>
<feature type="transmembrane region" description="Helical" evidence="1">
    <location>
        <begin position="204"/>
        <end position="225"/>
    </location>
</feature>
<evidence type="ECO:0000256" key="1">
    <source>
        <dbReference type="SAM" id="Phobius"/>
    </source>
</evidence>
<dbReference type="Proteomes" id="UP001596524">
    <property type="component" value="Unassembled WGS sequence"/>
</dbReference>
<dbReference type="RefSeq" id="WP_255891547.1">
    <property type="nucleotide sequence ID" value="NZ_JAFMZM010000004.1"/>
</dbReference>
<dbReference type="InterPro" id="IPR010390">
    <property type="entry name" value="ABC-2_transporter-like"/>
</dbReference>